<name>A0A8X7BU60_9ARAC</name>
<dbReference type="EMBL" id="BMAV01004555">
    <property type="protein sequence ID" value="GFY45031.1"/>
    <property type="molecule type" value="Genomic_DNA"/>
</dbReference>
<dbReference type="AlphaFoldDB" id="A0A8X7BU60"/>
<evidence type="ECO:0000313" key="1">
    <source>
        <dbReference type="EMBL" id="GFY45031.1"/>
    </source>
</evidence>
<gene>
    <name evidence="1" type="ORF">TNIN_186291</name>
</gene>
<sequence>MSSAEYSSPKGTGNVSSRGEGWLTDVRACRVLKISDESLFCRCVSSPPINNLPLLPPIKTDSQNFSAGFRSEQQQRVQLSEYHQAKKCHGDLSLNYEMT</sequence>
<protein>
    <submittedName>
        <fullName evidence="1">Uncharacterized protein</fullName>
    </submittedName>
</protein>
<organism evidence="1 2">
    <name type="scientific">Trichonephila inaurata madagascariensis</name>
    <dbReference type="NCBI Taxonomy" id="2747483"/>
    <lineage>
        <taxon>Eukaryota</taxon>
        <taxon>Metazoa</taxon>
        <taxon>Ecdysozoa</taxon>
        <taxon>Arthropoda</taxon>
        <taxon>Chelicerata</taxon>
        <taxon>Arachnida</taxon>
        <taxon>Araneae</taxon>
        <taxon>Araneomorphae</taxon>
        <taxon>Entelegynae</taxon>
        <taxon>Araneoidea</taxon>
        <taxon>Nephilidae</taxon>
        <taxon>Trichonephila</taxon>
        <taxon>Trichonephila inaurata</taxon>
    </lineage>
</organism>
<accession>A0A8X7BU60</accession>
<dbReference type="Proteomes" id="UP000886998">
    <property type="component" value="Unassembled WGS sequence"/>
</dbReference>
<comment type="caution">
    <text evidence="1">The sequence shown here is derived from an EMBL/GenBank/DDBJ whole genome shotgun (WGS) entry which is preliminary data.</text>
</comment>
<keyword evidence="2" id="KW-1185">Reference proteome</keyword>
<evidence type="ECO:0000313" key="2">
    <source>
        <dbReference type="Proteomes" id="UP000886998"/>
    </source>
</evidence>
<reference evidence="1" key="1">
    <citation type="submission" date="2020-08" db="EMBL/GenBank/DDBJ databases">
        <title>Multicomponent nature underlies the extraordinary mechanical properties of spider dragline silk.</title>
        <authorList>
            <person name="Kono N."/>
            <person name="Nakamura H."/>
            <person name="Mori M."/>
            <person name="Yoshida Y."/>
            <person name="Ohtoshi R."/>
            <person name="Malay A.D."/>
            <person name="Moran D.A.P."/>
            <person name="Tomita M."/>
            <person name="Numata K."/>
            <person name="Arakawa K."/>
        </authorList>
    </citation>
    <scope>NUCLEOTIDE SEQUENCE</scope>
</reference>
<proteinExistence type="predicted"/>